<dbReference type="Proteomes" id="UP000559885">
    <property type="component" value="Unassembled WGS sequence"/>
</dbReference>
<evidence type="ECO:0000313" key="5">
    <source>
        <dbReference type="Proteomes" id="UP000559885"/>
    </source>
</evidence>
<evidence type="ECO:0000259" key="3">
    <source>
        <dbReference type="Pfam" id="PF02397"/>
    </source>
</evidence>
<dbReference type="AlphaFoldDB" id="A0A841ZTS3"/>
<evidence type="ECO:0000256" key="2">
    <source>
        <dbReference type="SAM" id="Phobius"/>
    </source>
</evidence>
<keyword evidence="2" id="KW-1133">Transmembrane helix</keyword>
<keyword evidence="4" id="KW-0808">Transferase</keyword>
<evidence type="ECO:0000313" key="4">
    <source>
        <dbReference type="EMBL" id="MBC1522320.1"/>
    </source>
</evidence>
<proteinExistence type="inferred from homology"/>
<comment type="caution">
    <text evidence="4">The sequence shown here is derived from an EMBL/GenBank/DDBJ whole genome shotgun (WGS) entry which is preliminary data.</text>
</comment>
<name>A0A841ZTS3_9LIST</name>
<organism evidence="4 5">
    <name type="scientific">Listeria aquatica</name>
    <dbReference type="NCBI Taxonomy" id="1494960"/>
    <lineage>
        <taxon>Bacteria</taxon>
        <taxon>Bacillati</taxon>
        <taxon>Bacillota</taxon>
        <taxon>Bacilli</taxon>
        <taxon>Bacillales</taxon>
        <taxon>Listeriaceae</taxon>
        <taxon>Listeria</taxon>
    </lineage>
</organism>
<reference evidence="4 5" key="1">
    <citation type="submission" date="2020-03" db="EMBL/GenBank/DDBJ databases">
        <title>Soil Listeria distribution.</title>
        <authorList>
            <person name="Liao J."/>
            <person name="Wiedmann M."/>
        </authorList>
    </citation>
    <scope>NUCLEOTIDE SEQUENCE [LARGE SCALE GENOMIC DNA]</scope>
    <source>
        <strain evidence="4 5">FSL L7-1507</strain>
    </source>
</reference>
<sequence>MQKGIKRFFDIIASLLGLLITSPITLVVVIAIKFESSGPVLFKQWRSGKNNVPFQIYKFRSMHEGRNESKVVGTYNWPQGVPDDFVFKSTACKQNGVTKVGAFIRKYSLDEIPQFLNILKGEMSFVGPRPEIIEISQNYNLTQKIRLQVKPGLTGWAQVNGRSNINHGKKIDLDIYYVEHWSINLDLKILMLTFFKVIRSADAI</sequence>
<accession>A0A841ZTS3</accession>
<feature type="domain" description="Bacterial sugar transferase" evidence="3">
    <location>
        <begin position="6"/>
        <end position="198"/>
    </location>
</feature>
<feature type="transmembrane region" description="Helical" evidence="2">
    <location>
        <begin position="12"/>
        <end position="32"/>
    </location>
</feature>
<comment type="similarity">
    <text evidence="1">Belongs to the bacterial sugar transferase family.</text>
</comment>
<keyword evidence="2" id="KW-0812">Transmembrane</keyword>
<dbReference type="InterPro" id="IPR003362">
    <property type="entry name" value="Bact_transf"/>
</dbReference>
<keyword evidence="2" id="KW-0472">Membrane</keyword>
<dbReference type="PANTHER" id="PTHR30576:SF0">
    <property type="entry name" value="UNDECAPRENYL-PHOSPHATE N-ACETYLGALACTOSAMINYL 1-PHOSPHATE TRANSFERASE-RELATED"/>
    <property type="match status" value="1"/>
</dbReference>
<dbReference type="GO" id="GO:0016780">
    <property type="term" value="F:phosphotransferase activity, for other substituted phosphate groups"/>
    <property type="evidence" value="ECO:0007669"/>
    <property type="project" value="TreeGrafter"/>
</dbReference>
<dbReference type="EMBL" id="JAARRM010000006">
    <property type="protein sequence ID" value="MBC1522320.1"/>
    <property type="molecule type" value="Genomic_DNA"/>
</dbReference>
<dbReference type="PANTHER" id="PTHR30576">
    <property type="entry name" value="COLANIC BIOSYNTHESIS UDP-GLUCOSE LIPID CARRIER TRANSFERASE"/>
    <property type="match status" value="1"/>
</dbReference>
<protein>
    <submittedName>
        <fullName evidence="4">Sugar transferase</fullName>
    </submittedName>
</protein>
<dbReference type="Pfam" id="PF02397">
    <property type="entry name" value="Bac_transf"/>
    <property type="match status" value="1"/>
</dbReference>
<evidence type="ECO:0000256" key="1">
    <source>
        <dbReference type="ARBA" id="ARBA00006464"/>
    </source>
</evidence>
<gene>
    <name evidence="4" type="ORF">HB912_11750</name>
</gene>